<dbReference type="EMBL" id="JAUOZU010000008">
    <property type="protein sequence ID" value="MDO6964905.1"/>
    <property type="molecule type" value="Genomic_DNA"/>
</dbReference>
<accession>A0ABT8YMF7</accession>
<keyword evidence="4" id="KW-1185">Reference proteome</keyword>
<evidence type="ECO:0000313" key="3">
    <source>
        <dbReference type="EMBL" id="MDO6964905.1"/>
    </source>
</evidence>
<dbReference type="InterPro" id="IPR011008">
    <property type="entry name" value="Dimeric_a/b-barrel"/>
</dbReference>
<evidence type="ECO:0000259" key="2">
    <source>
        <dbReference type="Pfam" id="PF03795"/>
    </source>
</evidence>
<name>A0ABT8YMF7_9HYPH</name>
<dbReference type="Proteomes" id="UP001174932">
    <property type="component" value="Unassembled WGS sequence"/>
</dbReference>
<proteinExistence type="inferred from homology"/>
<evidence type="ECO:0000313" key="4">
    <source>
        <dbReference type="Proteomes" id="UP001174932"/>
    </source>
</evidence>
<organism evidence="3 4">
    <name type="scientific">Rhizobium alvei</name>
    <dbReference type="NCBI Taxonomy" id="1132659"/>
    <lineage>
        <taxon>Bacteria</taxon>
        <taxon>Pseudomonadati</taxon>
        <taxon>Pseudomonadota</taxon>
        <taxon>Alphaproteobacteria</taxon>
        <taxon>Hyphomicrobiales</taxon>
        <taxon>Rhizobiaceae</taxon>
        <taxon>Rhizobium/Agrobacterium group</taxon>
        <taxon>Rhizobium</taxon>
    </lineage>
</organism>
<evidence type="ECO:0000256" key="1">
    <source>
        <dbReference type="ARBA" id="ARBA00007689"/>
    </source>
</evidence>
<dbReference type="Pfam" id="PF03795">
    <property type="entry name" value="YCII"/>
    <property type="match status" value="1"/>
</dbReference>
<comment type="caution">
    <text evidence="3">The sequence shown here is derived from an EMBL/GenBank/DDBJ whole genome shotgun (WGS) entry which is preliminary data.</text>
</comment>
<protein>
    <submittedName>
        <fullName evidence="3">YciI family protein</fullName>
    </submittedName>
</protein>
<dbReference type="SUPFAM" id="SSF54909">
    <property type="entry name" value="Dimeric alpha+beta barrel"/>
    <property type="match status" value="1"/>
</dbReference>
<sequence length="98" mass="10648">MAYFHLKLVAPRPSFPFDTTAAEGTAMGEHQIYWEELAERKIAIAVGPVFDPKGPFGMAIVEAENEAEAEALGAADPVIMADLGFRYETAPIPSLILR</sequence>
<feature type="domain" description="YCII-related" evidence="2">
    <location>
        <begin position="26"/>
        <end position="89"/>
    </location>
</feature>
<reference evidence="3" key="1">
    <citation type="journal article" date="2015" name="Int. J. Syst. Evol. Microbiol.">
        <title>Rhizobium alvei sp. nov., isolated from a freshwater river.</title>
        <authorList>
            <person name="Sheu S.Y."/>
            <person name="Huang H.W."/>
            <person name="Young C.C."/>
            <person name="Chen W.M."/>
        </authorList>
    </citation>
    <scope>NUCLEOTIDE SEQUENCE</scope>
    <source>
        <strain evidence="3">TNR-22</strain>
    </source>
</reference>
<dbReference type="InterPro" id="IPR005545">
    <property type="entry name" value="YCII"/>
</dbReference>
<dbReference type="RefSeq" id="WP_304376826.1">
    <property type="nucleotide sequence ID" value="NZ_JAUOZU010000008.1"/>
</dbReference>
<reference evidence="3" key="2">
    <citation type="submission" date="2023-07" db="EMBL/GenBank/DDBJ databases">
        <authorList>
            <person name="Shen H."/>
        </authorList>
    </citation>
    <scope>NUCLEOTIDE SEQUENCE</scope>
    <source>
        <strain evidence="3">TNR-22</strain>
    </source>
</reference>
<gene>
    <name evidence="3" type="ORF">Q4481_13135</name>
</gene>
<comment type="similarity">
    <text evidence="1">Belongs to the YciI family.</text>
</comment>